<protein>
    <submittedName>
        <fullName evidence="2">Uncharacterized protein</fullName>
    </submittedName>
</protein>
<evidence type="ECO:0000313" key="3">
    <source>
        <dbReference type="Proteomes" id="UP001189429"/>
    </source>
</evidence>
<accession>A0ABN9U2P9</accession>
<gene>
    <name evidence="2" type="ORF">PCOR1329_LOCUS43865</name>
</gene>
<name>A0ABN9U2P9_9DINO</name>
<proteinExistence type="predicted"/>
<feature type="compositionally biased region" description="Basic and acidic residues" evidence="1">
    <location>
        <begin position="121"/>
        <end position="135"/>
    </location>
</feature>
<keyword evidence="3" id="KW-1185">Reference proteome</keyword>
<feature type="region of interest" description="Disordered" evidence="1">
    <location>
        <begin position="120"/>
        <end position="141"/>
    </location>
</feature>
<reference evidence="2" key="1">
    <citation type="submission" date="2023-10" db="EMBL/GenBank/DDBJ databases">
        <authorList>
            <person name="Chen Y."/>
            <person name="Shah S."/>
            <person name="Dougan E. K."/>
            <person name="Thang M."/>
            <person name="Chan C."/>
        </authorList>
    </citation>
    <scope>NUCLEOTIDE SEQUENCE [LARGE SCALE GENOMIC DNA]</scope>
</reference>
<evidence type="ECO:0000256" key="1">
    <source>
        <dbReference type="SAM" id="MobiDB-lite"/>
    </source>
</evidence>
<evidence type="ECO:0000313" key="2">
    <source>
        <dbReference type="EMBL" id="CAK0851820.1"/>
    </source>
</evidence>
<organism evidence="2 3">
    <name type="scientific">Prorocentrum cordatum</name>
    <dbReference type="NCBI Taxonomy" id="2364126"/>
    <lineage>
        <taxon>Eukaryota</taxon>
        <taxon>Sar</taxon>
        <taxon>Alveolata</taxon>
        <taxon>Dinophyceae</taxon>
        <taxon>Prorocentrales</taxon>
        <taxon>Prorocentraceae</taxon>
        <taxon>Prorocentrum</taxon>
    </lineage>
</organism>
<dbReference type="Proteomes" id="UP001189429">
    <property type="component" value="Unassembled WGS sequence"/>
</dbReference>
<dbReference type="EMBL" id="CAUYUJ010015273">
    <property type="protein sequence ID" value="CAK0851820.1"/>
    <property type="molecule type" value="Genomic_DNA"/>
</dbReference>
<sequence>MFVSNFLVNSRRSAKISWIGTPPFLARFARQGRRRRRRLGGPVPIGVNDLMVQCDVGCCCLPPAQLQTTQQAYRGFRNLHGGCPFLQTVHAGSPPRQPPSEITKSRVALISGSISSGCSKLHPEDGKPLRTHESVRNSQGSKSEMSAVFPERCPIKSVCYAALSSSAVCLLAAESEVERAEQLRSSGVLRGLADTLGLLAVRVFEVPLRCLAISVEPASPGADDCGHLGAEGPLLFSWRLFEQVQDPGFWFGEFCHALAHKAVGAGHLGSSHTMAMQALYAWHFPRAGRVLEGAAGQAGRA</sequence>
<comment type="caution">
    <text evidence="2">The sequence shown here is derived from an EMBL/GenBank/DDBJ whole genome shotgun (WGS) entry which is preliminary data.</text>
</comment>